<keyword evidence="6" id="KW-0539">Nucleus</keyword>
<dbReference type="Proteomes" id="UP000027120">
    <property type="component" value="Unassembled WGS sequence"/>
</dbReference>
<feature type="region of interest" description="Disordered" evidence="7">
    <location>
        <begin position="214"/>
        <end position="233"/>
    </location>
</feature>
<dbReference type="Pfam" id="PF07524">
    <property type="entry name" value="Bromo_TP"/>
    <property type="match status" value="1"/>
</dbReference>
<evidence type="ECO:0000256" key="3">
    <source>
        <dbReference type="ARBA" id="ARBA00017307"/>
    </source>
</evidence>
<dbReference type="STRING" id="2711.A0A067FZH8"/>
<comment type="similarity">
    <text evidence="2">Belongs to the TAF8 family.</text>
</comment>
<keyword evidence="10" id="KW-1185">Reference proteome</keyword>
<dbReference type="AlphaFoldDB" id="A0A067FZH8"/>
<evidence type="ECO:0000256" key="7">
    <source>
        <dbReference type="SAM" id="MobiDB-lite"/>
    </source>
</evidence>
<proteinExistence type="inferred from homology"/>
<dbReference type="CDD" id="cd08049">
    <property type="entry name" value="TAF8"/>
    <property type="match status" value="1"/>
</dbReference>
<dbReference type="InterPro" id="IPR009072">
    <property type="entry name" value="Histone-fold"/>
</dbReference>
<comment type="subcellular location">
    <subcellularLocation>
        <location evidence="1">Nucleus</location>
    </subcellularLocation>
</comment>
<accession>A0A067FZH8</accession>
<dbReference type="GO" id="GO:0046982">
    <property type="term" value="F:protein heterodimerization activity"/>
    <property type="evidence" value="ECO:0007669"/>
    <property type="project" value="InterPro"/>
</dbReference>
<gene>
    <name evidence="9" type="ORF">CISIN_1g018057mg</name>
</gene>
<keyword evidence="4" id="KW-0805">Transcription regulation</keyword>
<protein>
    <recommendedName>
        <fullName evidence="3">Transcription initiation factor TFIID subunit 8</fullName>
    </recommendedName>
</protein>
<dbReference type="Pfam" id="PF10406">
    <property type="entry name" value="TAF8_C"/>
    <property type="match status" value="1"/>
</dbReference>
<feature type="region of interest" description="Disordered" evidence="7">
    <location>
        <begin position="327"/>
        <end position="348"/>
    </location>
</feature>
<name>A0A067FZH8_CITSI</name>
<dbReference type="EMBL" id="KK784887">
    <property type="protein sequence ID" value="KDO72781.1"/>
    <property type="molecule type" value="Genomic_DNA"/>
</dbReference>
<feature type="domain" description="Bromodomain associated" evidence="8">
    <location>
        <begin position="24"/>
        <end position="100"/>
    </location>
</feature>
<evidence type="ECO:0000256" key="1">
    <source>
        <dbReference type="ARBA" id="ARBA00004123"/>
    </source>
</evidence>
<dbReference type="GO" id="GO:0005669">
    <property type="term" value="C:transcription factor TFIID complex"/>
    <property type="evidence" value="ECO:0000318"/>
    <property type="project" value="GO_Central"/>
</dbReference>
<dbReference type="InterPro" id="IPR037818">
    <property type="entry name" value="TAF8"/>
</dbReference>
<dbReference type="PANTHER" id="PTHR46338:SF19">
    <property type="entry name" value="TRANSCRIPTION INITIATION FACTOR TFIID SUBUNIT 8"/>
    <property type="match status" value="1"/>
</dbReference>
<evidence type="ECO:0000313" key="10">
    <source>
        <dbReference type="Proteomes" id="UP000027120"/>
    </source>
</evidence>
<organism evidence="9 10">
    <name type="scientific">Citrus sinensis</name>
    <name type="common">Sweet orange</name>
    <name type="synonym">Citrus aurantium var. sinensis</name>
    <dbReference type="NCBI Taxonomy" id="2711"/>
    <lineage>
        <taxon>Eukaryota</taxon>
        <taxon>Viridiplantae</taxon>
        <taxon>Streptophyta</taxon>
        <taxon>Embryophyta</taxon>
        <taxon>Tracheophyta</taxon>
        <taxon>Spermatophyta</taxon>
        <taxon>Magnoliopsida</taxon>
        <taxon>eudicotyledons</taxon>
        <taxon>Gunneridae</taxon>
        <taxon>Pentapetalae</taxon>
        <taxon>rosids</taxon>
        <taxon>malvids</taxon>
        <taxon>Sapindales</taxon>
        <taxon>Rutaceae</taxon>
        <taxon>Aurantioideae</taxon>
        <taxon>Citrus</taxon>
    </lineage>
</organism>
<evidence type="ECO:0000256" key="6">
    <source>
        <dbReference type="ARBA" id="ARBA00023242"/>
    </source>
</evidence>
<evidence type="ECO:0000256" key="5">
    <source>
        <dbReference type="ARBA" id="ARBA00023163"/>
    </source>
</evidence>
<sequence length="361" mass="40041">MSDGGGESGSKHQQPHTKRKFSGDDFSQAIAKVAVAQICERVGFQTFQQSALGKLADIAVRYINSVGKAANFYANLSGRAEGNVFDIFQGLEDLGLDQGFSGASDINHCLASSGIVRELIQYANEATDVPFAYAIPHFPVVKDRKPKSSFLQIGEEPPIEDIPAWLPAFPDPQTYFESPSQNERASDSYTEKIELGKQQRKMEMSMVNLQRQFSESGPSSFVHGDSSKEKKTVESNPFLSAPLHFEEKEVSSVVLPAKLSKEVALQNPVAKKHVVDNHISVMETFAPALEAMKNRFCESREEQKNIQLDQRPPVQFKIGVGKKSLVKPLKSSPQNMDGGKIDPWFCKENENDERKGDLKIF</sequence>
<keyword evidence="5" id="KW-0804">Transcription</keyword>
<dbReference type="EMBL" id="KK784887">
    <property type="protein sequence ID" value="KDO72780.1"/>
    <property type="molecule type" value="Genomic_DNA"/>
</dbReference>
<dbReference type="InterPro" id="IPR006565">
    <property type="entry name" value="BTP"/>
</dbReference>
<dbReference type="SMART" id="SM00576">
    <property type="entry name" value="BTP"/>
    <property type="match status" value="1"/>
</dbReference>
<evidence type="ECO:0000313" key="9">
    <source>
        <dbReference type="EMBL" id="KDO72779.1"/>
    </source>
</evidence>
<evidence type="ECO:0000256" key="4">
    <source>
        <dbReference type="ARBA" id="ARBA00023015"/>
    </source>
</evidence>
<dbReference type="GO" id="GO:0006366">
    <property type="term" value="P:transcription by RNA polymerase II"/>
    <property type="evidence" value="ECO:0000318"/>
    <property type="project" value="GO_Central"/>
</dbReference>
<dbReference type="PANTHER" id="PTHR46338">
    <property type="entry name" value="TRANSCRIPTION INITIATION FACTOR TFIID SUBUNIT 8"/>
    <property type="match status" value="1"/>
</dbReference>
<dbReference type="EMBL" id="KK784887">
    <property type="protein sequence ID" value="KDO72779.1"/>
    <property type="molecule type" value="Genomic_DNA"/>
</dbReference>
<dbReference type="Gene3D" id="1.10.20.10">
    <property type="entry name" value="Histone, subunit A"/>
    <property type="match status" value="1"/>
</dbReference>
<evidence type="ECO:0000256" key="2">
    <source>
        <dbReference type="ARBA" id="ARBA00008767"/>
    </source>
</evidence>
<dbReference type="InterPro" id="IPR019473">
    <property type="entry name" value="TFIID_su8_C"/>
</dbReference>
<dbReference type="EMBL" id="KK784887">
    <property type="protein sequence ID" value="KDO72782.1"/>
    <property type="molecule type" value="Genomic_DNA"/>
</dbReference>
<feature type="region of interest" description="Disordered" evidence="7">
    <location>
        <begin position="1"/>
        <end position="21"/>
    </location>
</feature>
<evidence type="ECO:0000259" key="8">
    <source>
        <dbReference type="SMART" id="SM00576"/>
    </source>
</evidence>
<reference evidence="9 10" key="1">
    <citation type="submission" date="2014-04" db="EMBL/GenBank/DDBJ databases">
        <authorList>
            <consortium name="International Citrus Genome Consortium"/>
            <person name="Gmitter F."/>
            <person name="Chen C."/>
            <person name="Farmerie W."/>
            <person name="Harkins T."/>
            <person name="Desany B."/>
            <person name="Mohiuddin M."/>
            <person name="Kodira C."/>
            <person name="Borodovsky M."/>
            <person name="Lomsadze A."/>
            <person name="Burns P."/>
            <person name="Jenkins J."/>
            <person name="Prochnik S."/>
            <person name="Shu S."/>
            <person name="Chapman J."/>
            <person name="Pitluck S."/>
            <person name="Schmutz J."/>
            <person name="Rokhsar D."/>
        </authorList>
    </citation>
    <scope>NUCLEOTIDE SEQUENCE</scope>
</reference>